<dbReference type="Gene3D" id="3.40.50.1100">
    <property type="match status" value="3"/>
</dbReference>
<reference evidence="2" key="1">
    <citation type="journal article" date="2014" name="Int. J. Syst. Evol. Microbiol.">
        <title>Complete genome sequence of Corynebacterium casei LMG S-19264T (=DSM 44701T), isolated from a smear-ripened cheese.</title>
        <authorList>
            <consortium name="US DOE Joint Genome Institute (JGI-PGF)"/>
            <person name="Walter F."/>
            <person name="Albersmeier A."/>
            <person name="Kalinowski J."/>
            <person name="Ruckert C."/>
        </authorList>
    </citation>
    <scope>NUCLEOTIDE SEQUENCE</scope>
    <source>
        <strain evidence="2">JCM 10088</strain>
    </source>
</reference>
<keyword evidence="3" id="KW-1185">Reference proteome</keyword>
<dbReference type="SUPFAM" id="SSF53686">
    <property type="entry name" value="Tryptophan synthase beta subunit-like PLP-dependent enzymes"/>
    <property type="match status" value="1"/>
</dbReference>
<sequence>MLKCPKCGFSVDDYGILKCPKCGLPLLVSKGSINYRISGNKSGIWRYSSMLPKAREEVSLGEGYTPVRHMGKFLLKLEGRNPSGSYMDRGTAVWISHRMPREISLRMDGDFSKSVSLYVSRIGGRVLVSIGKTDDARDVEFYAKLGCNLCIDCVMEPSVKYGDPLMIEGYKTISIELYEQLRSINGIVVPVESGILVYSIWHGINELLEAGVLSSPPHIIGARLLGSSSDGLGNPIIDFLKTRGVEFMDVDPQDSLDAVIRLTRINVYARPISAAAYVVAEQMGNDYVAIISGSSGFKHYSRKGDTTSLQRELLQVVKSMGKATAYQVWQRVTGEVTLQGVYKALNSLVSKGLLRSEMDVRGKRRIVYFMAGDDGSKR</sequence>
<gene>
    <name evidence="2" type="ORF">GCM10007981_15530</name>
</gene>
<dbReference type="Pfam" id="PF00291">
    <property type="entry name" value="PALP"/>
    <property type="match status" value="1"/>
</dbReference>
<protein>
    <recommendedName>
        <fullName evidence="1">Tryptophan synthase beta chain-like PALP domain-containing protein</fullName>
    </recommendedName>
</protein>
<dbReference type="OrthoDB" id="6371at2157"/>
<evidence type="ECO:0000313" key="3">
    <source>
        <dbReference type="Proteomes" id="UP000610960"/>
    </source>
</evidence>
<reference evidence="2" key="2">
    <citation type="submission" date="2020-09" db="EMBL/GenBank/DDBJ databases">
        <authorList>
            <person name="Sun Q."/>
            <person name="Ohkuma M."/>
        </authorList>
    </citation>
    <scope>NUCLEOTIDE SEQUENCE</scope>
    <source>
        <strain evidence="2">JCM 10088</strain>
    </source>
</reference>
<dbReference type="InterPro" id="IPR036390">
    <property type="entry name" value="WH_DNA-bd_sf"/>
</dbReference>
<dbReference type="InterPro" id="IPR036052">
    <property type="entry name" value="TrpB-like_PALP_sf"/>
</dbReference>
<organism evidence="2 3">
    <name type="scientific">Thermocladium modestius</name>
    <dbReference type="NCBI Taxonomy" id="62609"/>
    <lineage>
        <taxon>Archaea</taxon>
        <taxon>Thermoproteota</taxon>
        <taxon>Thermoprotei</taxon>
        <taxon>Thermoproteales</taxon>
        <taxon>Thermoproteaceae</taxon>
        <taxon>Thermocladium</taxon>
    </lineage>
</organism>
<dbReference type="RefSeq" id="WP_188596817.1">
    <property type="nucleotide sequence ID" value="NZ_BMNL01000003.1"/>
</dbReference>
<dbReference type="InterPro" id="IPR001926">
    <property type="entry name" value="TrpB-like_PALP"/>
</dbReference>
<dbReference type="AlphaFoldDB" id="A0A830H009"/>
<evidence type="ECO:0000259" key="1">
    <source>
        <dbReference type="Pfam" id="PF00291"/>
    </source>
</evidence>
<comment type="caution">
    <text evidence="2">The sequence shown here is derived from an EMBL/GenBank/DDBJ whole genome shotgun (WGS) entry which is preliminary data.</text>
</comment>
<name>A0A830H009_9CREN</name>
<proteinExistence type="predicted"/>
<dbReference type="SUPFAM" id="SSF46785">
    <property type="entry name" value="Winged helix' DNA-binding domain"/>
    <property type="match status" value="1"/>
</dbReference>
<evidence type="ECO:0000313" key="2">
    <source>
        <dbReference type="EMBL" id="GGP21888.1"/>
    </source>
</evidence>
<accession>A0A830H009</accession>
<feature type="domain" description="Tryptophan synthase beta chain-like PALP" evidence="1">
    <location>
        <begin position="160"/>
        <end position="292"/>
    </location>
</feature>
<dbReference type="Proteomes" id="UP000610960">
    <property type="component" value="Unassembled WGS sequence"/>
</dbReference>
<dbReference type="EMBL" id="BMNL01000003">
    <property type="protein sequence ID" value="GGP21888.1"/>
    <property type="molecule type" value="Genomic_DNA"/>
</dbReference>